<dbReference type="AlphaFoldDB" id="A0A848DRG6"/>
<gene>
    <name evidence="1" type="ORF">HF519_26705</name>
</gene>
<reference evidence="1 2" key="1">
    <citation type="submission" date="2020-04" db="EMBL/GenBank/DDBJ databases">
        <authorList>
            <person name="Klaysubun C."/>
            <person name="Duangmal K."/>
            <person name="Lipun K."/>
        </authorList>
    </citation>
    <scope>NUCLEOTIDE SEQUENCE [LARGE SCALE GENOMIC DNA]</scope>
    <source>
        <strain evidence="1 2">DSM 45300</strain>
    </source>
</reference>
<comment type="caution">
    <text evidence="1">The sequence shown here is derived from an EMBL/GenBank/DDBJ whole genome shotgun (WGS) entry which is preliminary data.</text>
</comment>
<evidence type="ECO:0000313" key="1">
    <source>
        <dbReference type="EMBL" id="NMH95089.1"/>
    </source>
</evidence>
<name>A0A848DRG6_9PSEU</name>
<dbReference type="InterPro" id="IPR018644">
    <property type="entry name" value="DUF2071"/>
</dbReference>
<dbReference type="RefSeq" id="WP_169415761.1">
    <property type="nucleotide sequence ID" value="NZ_JAAXKZ010000154.1"/>
</dbReference>
<dbReference type="Pfam" id="PF09844">
    <property type="entry name" value="DUF2071"/>
    <property type="match status" value="1"/>
</dbReference>
<dbReference type="EMBL" id="JAAXKZ010000154">
    <property type="protein sequence ID" value="NMH95089.1"/>
    <property type="molecule type" value="Genomic_DNA"/>
</dbReference>
<organism evidence="1 2">
    <name type="scientific">Pseudonocardia bannensis</name>
    <dbReference type="NCBI Taxonomy" id="630973"/>
    <lineage>
        <taxon>Bacteria</taxon>
        <taxon>Bacillati</taxon>
        <taxon>Actinomycetota</taxon>
        <taxon>Actinomycetes</taxon>
        <taxon>Pseudonocardiales</taxon>
        <taxon>Pseudonocardiaceae</taxon>
        <taxon>Pseudonocardia</taxon>
    </lineage>
</organism>
<proteinExistence type="predicted"/>
<protein>
    <submittedName>
        <fullName evidence="1">Uncharacterized protein</fullName>
    </submittedName>
</protein>
<keyword evidence="2" id="KW-1185">Reference proteome</keyword>
<dbReference type="Proteomes" id="UP000586918">
    <property type="component" value="Unassembled WGS sequence"/>
</dbReference>
<accession>A0A848DRG6</accession>
<evidence type="ECO:0000313" key="2">
    <source>
        <dbReference type="Proteomes" id="UP000586918"/>
    </source>
</evidence>
<sequence>MHRPYEPAQIRPLLCRAPKRTPSTGASYVGLVAFVMRCYGECLELNVRTSCVDERGQRSVVFLAMEATGCRGCWPRGRGLPITWSQMSLVRDVHFWSTGAGGAGWAQPG</sequence>